<protein>
    <submittedName>
        <fullName evidence="4">Putative Response regulator receiver protein</fullName>
    </submittedName>
</protein>
<name>A0A1S7LF77_MAGMO</name>
<dbReference type="SMART" id="SM00448">
    <property type="entry name" value="REC"/>
    <property type="match status" value="1"/>
</dbReference>
<evidence type="ECO:0000313" key="4">
    <source>
        <dbReference type="EMBL" id="CRH05053.1"/>
    </source>
</evidence>
<dbReference type="CDD" id="cd16936">
    <property type="entry name" value="HATPase_RsbW-like"/>
    <property type="match status" value="1"/>
</dbReference>
<dbReference type="PANTHER" id="PTHR44591:SF3">
    <property type="entry name" value="RESPONSE REGULATORY DOMAIN-CONTAINING PROTEIN"/>
    <property type="match status" value="1"/>
</dbReference>
<feature type="modified residue" description="4-aspartylphosphate" evidence="2">
    <location>
        <position position="59"/>
    </location>
</feature>
<evidence type="ECO:0000259" key="3">
    <source>
        <dbReference type="PROSITE" id="PS50110"/>
    </source>
</evidence>
<proteinExistence type="predicted"/>
<dbReference type="PANTHER" id="PTHR44591">
    <property type="entry name" value="STRESS RESPONSE REGULATOR PROTEIN 1"/>
    <property type="match status" value="1"/>
</dbReference>
<dbReference type="SUPFAM" id="SSF55874">
    <property type="entry name" value="ATPase domain of HSP90 chaperone/DNA topoisomerase II/histidine kinase"/>
    <property type="match status" value="1"/>
</dbReference>
<accession>A0A1S7LF77</accession>
<dbReference type="SUPFAM" id="SSF52172">
    <property type="entry name" value="CheY-like"/>
    <property type="match status" value="1"/>
</dbReference>
<dbReference type="InterPro" id="IPR011006">
    <property type="entry name" value="CheY-like_superfamily"/>
</dbReference>
<evidence type="ECO:0000256" key="2">
    <source>
        <dbReference type="PROSITE-ProRule" id="PRU00169"/>
    </source>
</evidence>
<dbReference type="GO" id="GO:0000160">
    <property type="term" value="P:phosphorelay signal transduction system"/>
    <property type="evidence" value="ECO:0007669"/>
    <property type="project" value="InterPro"/>
</dbReference>
<reference evidence="4" key="1">
    <citation type="submission" date="2015-04" db="EMBL/GenBank/DDBJ databases">
        <authorList>
            <person name="Syromyatnikov M.Y."/>
            <person name="Popov V.N."/>
        </authorList>
    </citation>
    <scope>NUCLEOTIDE SEQUENCE</scope>
    <source>
        <strain evidence="4">MO-1</strain>
    </source>
</reference>
<dbReference type="InterPro" id="IPR036890">
    <property type="entry name" value="HATPase_C_sf"/>
</dbReference>
<dbReference type="InterPro" id="IPR001789">
    <property type="entry name" value="Sig_transdc_resp-reg_receiver"/>
</dbReference>
<sequence>MGVDTMWGPYTVLCIDDMPQNLAILQRILEGTYQIVSHTSPEKAVELARRHRPHAIILDIMMPGLTGFDICKRLKELPETAKIPVIFLTSRVDHEAMVQGLKLGAYHYLNKPADHAVLHTILQAAIREYETQRALHDELHHMRNTINLLHNGEFRIRDLDQAYHLSALIAKACPEPDKQVTGLREMMVNAVEHGNLGITYDEKSRLIQDGTLGKEIERRLALPENADKCVSINLEQSDDKVEILIKDDGRGFDWQPYLRFAPERVSHSHGRGIALSNLESFDIIEYRGCGNEVLLVANKLEREPRRIEDYIS</sequence>
<organism evidence="4">
    <name type="scientific">Magnetococcus massalia (strain MO-1)</name>
    <dbReference type="NCBI Taxonomy" id="451514"/>
    <lineage>
        <taxon>Bacteria</taxon>
        <taxon>Pseudomonadati</taxon>
        <taxon>Pseudomonadota</taxon>
        <taxon>Magnetococcia</taxon>
        <taxon>Magnetococcales</taxon>
        <taxon>Magnetococcaceae</taxon>
        <taxon>Magnetococcus</taxon>
    </lineage>
</organism>
<dbReference type="Pfam" id="PF00072">
    <property type="entry name" value="Response_reg"/>
    <property type="match status" value="1"/>
</dbReference>
<dbReference type="AlphaFoldDB" id="A0A1S7LF77"/>
<dbReference type="PROSITE" id="PS50110">
    <property type="entry name" value="RESPONSE_REGULATORY"/>
    <property type="match status" value="1"/>
</dbReference>
<keyword evidence="1 2" id="KW-0597">Phosphoprotein</keyword>
<dbReference type="EMBL" id="LO017727">
    <property type="protein sequence ID" value="CRH05053.1"/>
    <property type="molecule type" value="Genomic_DNA"/>
</dbReference>
<dbReference type="Gene3D" id="3.30.565.10">
    <property type="entry name" value="Histidine kinase-like ATPase, C-terminal domain"/>
    <property type="match status" value="1"/>
</dbReference>
<evidence type="ECO:0000256" key="1">
    <source>
        <dbReference type="ARBA" id="ARBA00022553"/>
    </source>
</evidence>
<gene>
    <name evidence="4" type="ORF">MAGMO_0854</name>
</gene>
<dbReference type="Gene3D" id="3.40.50.2300">
    <property type="match status" value="1"/>
</dbReference>
<feature type="domain" description="Response regulatory" evidence="3">
    <location>
        <begin position="11"/>
        <end position="126"/>
    </location>
</feature>
<dbReference type="InterPro" id="IPR050595">
    <property type="entry name" value="Bact_response_regulator"/>
</dbReference>